<protein>
    <submittedName>
        <fullName evidence="2">Uncharacterized protein</fullName>
    </submittedName>
</protein>
<evidence type="ECO:0000313" key="2">
    <source>
        <dbReference type="EMBL" id="RAL41354.1"/>
    </source>
</evidence>
<feature type="compositionally biased region" description="Acidic residues" evidence="1">
    <location>
        <begin position="276"/>
        <end position="286"/>
    </location>
</feature>
<comment type="caution">
    <text evidence="2">The sequence shown here is derived from an EMBL/GenBank/DDBJ whole genome shotgun (WGS) entry which is preliminary data.</text>
</comment>
<dbReference type="InterPro" id="IPR011990">
    <property type="entry name" value="TPR-like_helical_dom_sf"/>
</dbReference>
<accession>A0A328D7D8</accession>
<dbReference type="EMBL" id="NQVE01000188">
    <property type="protein sequence ID" value="RAL41354.1"/>
    <property type="molecule type" value="Genomic_DNA"/>
</dbReference>
<feature type="compositionally biased region" description="Gly residues" evidence="1">
    <location>
        <begin position="146"/>
        <end position="161"/>
    </location>
</feature>
<sequence length="318" mass="33812">MLLRSSSSPLLNSVVPIYSGSSSPDSDGYAVPATKLPRTRSVVCATLCGVSEDGPMGKGLKRSGCGSESGSPMFPGRNRGGVIRLPATERLPEDFVFTEVGRLLSNSGLGEAEEAVEGCSALAEDRVPQTLVVGGGDGAGGGKICGGGGGRGRGSDDGFGSGSHDHDSNRWNRHHNTDAYYQKMIEANPGNSLLLANYAKFLKEVKGDWRRAEEYCGRAILANPNDGSVLSLYADLIWQTHRDSARAQSYFDQAVKSDPDDCYVLASYARFLWDAEDDEEEGEEESEGKMGYGIRRGNAAPAAPEWFHGASQLTASSS</sequence>
<gene>
    <name evidence="2" type="ORF">DM860_010148</name>
</gene>
<dbReference type="PANTHER" id="PTHR26312">
    <property type="entry name" value="TETRATRICOPEPTIDE REPEAT PROTEIN 5"/>
    <property type="match status" value="1"/>
</dbReference>
<evidence type="ECO:0000313" key="3">
    <source>
        <dbReference type="Proteomes" id="UP000249390"/>
    </source>
</evidence>
<dbReference type="AlphaFoldDB" id="A0A328D7D8"/>
<dbReference type="Proteomes" id="UP000249390">
    <property type="component" value="Unassembled WGS sequence"/>
</dbReference>
<dbReference type="SUPFAM" id="SSF48452">
    <property type="entry name" value="TPR-like"/>
    <property type="match status" value="1"/>
</dbReference>
<proteinExistence type="predicted"/>
<reference evidence="2 3" key="1">
    <citation type="submission" date="2018-06" db="EMBL/GenBank/DDBJ databases">
        <title>The Genome of Cuscuta australis (Dodder) Provides Insight into the Evolution of Plant Parasitism.</title>
        <authorList>
            <person name="Liu H."/>
        </authorList>
    </citation>
    <scope>NUCLEOTIDE SEQUENCE [LARGE SCALE GENOMIC DNA]</scope>
    <source>
        <strain evidence="3">cv. Yunnan</strain>
        <tissue evidence="2">Vines</tissue>
    </source>
</reference>
<feature type="region of interest" description="Disordered" evidence="1">
    <location>
        <begin position="59"/>
        <end position="80"/>
    </location>
</feature>
<organism evidence="2 3">
    <name type="scientific">Cuscuta australis</name>
    <dbReference type="NCBI Taxonomy" id="267555"/>
    <lineage>
        <taxon>Eukaryota</taxon>
        <taxon>Viridiplantae</taxon>
        <taxon>Streptophyta</taxon>
        <taxon>Embryophyta</taxon>
        <taxon>Tracheophyta</taxon>
        <taxon>Spermatophyta</taxon>
        <taxon>Magnoliopsida</taxon>
        <taxon>eudicotyledons</taxon>
        <taxon>Gunneridae</taxon>
        <taxon>Pentapetalae</taxon>
        <taxon>asterids</taxon>
        <taxon>lamiids</taxon>
        <taxon>Solanales</taxon>
        <taxon>Convolvulaceae</taxon>
        <taxon>Cuscuteae</taxon>
        <taxon>Cuscuta</taxon>
        <taxon>Cuscuta subgen. Grammica</taxon>
        <taxon>Cuscuta sect. Cleistogrammica</taxon>
    </lineage>
</organism>
<dbReference type="PANTHER" id="PTHR26312:SF168">
    <property type="entry name" value="OS06G0606700 PROTEIN"/>
    <property type="match status" value="1"/>
</dbReference>
<feature type="region of interest" description="Disordered" evidence="1">
    <location>
        <begin position="146"/>
        <end position="173"/>
    </location>
</feature>
<name>A0A328D7D8_9ASTE</name>
<keyword evidence="3" id="KW-1185">Reference proteome</keyword>
<evidence type="ECO:0000256" key="1">
    <source>
        <dbReference type="SAM" id="MobiDB-lite"/>
    </source>
</evidence>
<dbReference type="Gene3D" id="1.25.40.10">
    <property type="entry name" value="Tetratricopeptide repeat domain"/>
    <property type="match status" value="1"/>
</dbReference>
<feature type="region of interest" description="Disordered" evidence="1">
    <location>
        <begin position="276"/>
        <end position="296"/>
    </location>
</feature>